<dbReference type="RefSeq" id="WP_380112679.1">
    <property type="nucleotide sequence ID" value="NZ_JBHSIU010000004.1"/>
</dbReference>
<feature type="compositionally biased region" description="Low complexity" evidence="8">
    <location>
        <begin position="39"/>
        <end position="57"/>
    </location>
</feature>
<dbReference type="Gene3D" id="2.60.40.3710">
    <property type="match status" value="1"/>
</dbReference>
<name>A0ABV9VJB3_9ACTN</name>
<comment type="pathway">
    <text evidence="1 7">Cell wall biogenesis; peptidoglycan biosynthesis.</text>
</comment>
<keyword evidence="2" id="KW-0808">Transferase</keyword>
<feature type="region of interest" description="Disordered" evidence="8">
    <location>
        <begin position="29"/>
        <end position="59"/>
    </location>
</feature>
<dbReference type="InterPro" id="IPR050979">
    <property type="entry name" value="LD-transpeptidase"/>
</dbReference>
<dbReference type="Pfam" id="PF03734">
    <property type="entry name" value="YkuD"/>
    <property type="match status" value="1"/>
</dbReference>
<feature type="active site" description="Proton donor/acceptor" evidence="7">
    <location>
        <position position="321"/>
    </location>
</feature>
<reference evidence="12" key="1">
    <citation type="journal article" date="2019" name="Int. J. Syst. Evol. Microbiol.">
        <title>The Global Catalogue of Microorganisms (GCM) 10K type strain sequencing project: providing services to taxonomists for standard genome sequencing and annotation.</title>
        <authorList>
            <consortium name="The Broad Institute Genomics Platform"/>
            <consortium name="The Broad Institute Genome Sequencing Center for Infectious Disease"/>
            <person name="Wu L."/>
            <person name="Ma J."/>
        </authorList>
    </citation>
    <scope>NUCLEOTIDE SEQUENCE [LARGE SCALE GENOMIC DNA]</scope>
    <source>
        <strain evidence="12">CGMCC 4.7152</strain>
    </source>
</reference>
<organism evidence="11 12">
    <name type="scientific">Dactylosporangium cerinum</name>
    <dbReference type="NCBI Taxonomy" id="1434730"/>
    <lineage>
        <taxon>Bacteria</taxon>
        <taxon>Bacillati</taxon>
        <taxon>Actinomycetota</taxon>
        <taxon>Actinomycetes</taxon>
        <taxon>Micromonosporales</taxon>
        <taxon>Micromonosporaceae</taxon>
        <taxon>Dactylosporangium</taxon>
    </lineage>
</organism>
<evidence type="ECO:0000256" key="4">
    <source>
        <dbReference type="ARBA" id="ARBA00022984"/>
    </source>
</evidence>
<evidence type="ECO:0000259" key="10">
    <source>
        <dbReference type="PROSITE" id="PS52029"/>
    </source>
</evidence>
<evidence type="ECO:0000256" key="3">
    <source>
        <dbReference type="ARBA" id="ARBA00022960"/>
    </source>
</evidence>
<dbReference type="InterPro" id="IPR038063">
    <property type="entry name" value="Transpep_catalytic_dom"/>
</dbReference>
<dbReference type="Pfam" id="PF17964">
    <property type="entry name" value="Big_10"/>
    <property type="match status" value="1"/>
</dbReference>
<feature type="signal peptide" evidence="9">
    <location>
        <begin position="1"/>
        <end position="24"/>
    </location>
</feature>
<feature type="chain" id="PRO_5045141930" evidence="9">
    <location>
        <begin position="25"/>
        <end position="419"/>
    </location>
</feature>
<dbReference type="PROSITE" id="PS51257">
    <property type="entry name" value="PROKAR_LIPOPROTEIN"/>
    <property type="match status" value="1"/>
</dbReference>
<proteinExistence type="predicted"/>
<dbReference type="InterPro" id="IPR041280">
    <property type="entry name" value="Big_10"/>
</dbReference>
<dbReference type="CDD" id="cd16913">
    <property type="entry name" value="YkuD_like"/>
    <property type="match status" value="1"/>
</dbReference>
<dbReference type="PROSITE" id="PS52029">
    <property type="entry name" value="LD_TPASE"/>
    <property type="match status" value="1"/>
</dbReference>
<evidence type="ECO:0000256" key="8">
    <source>
        <dbReference type="SAM" id="MobiDB-lite"/>
    </source>
</evidence>
<feature type="compositionally biased region" description="Low complexity" evidence="8">
    <location>
        <begin position="397"/>
        <end position="407"/>
    </location>
</feature>
<dbReference type="Gene3D" id="2.40.440.10">
    <property type="entry name" value="L,D-transpeptidase catalytic domain-like"/>
    <property type="match status" value="1"/>
</dbReference>
<keyword evidence="6 7" id="KW-0961">Cell wall biogenesis/degradation</keyword>
<keyword evidence="3 7" id="KW-0133">Cell shape</keyword>
<evidence type="ECO:0000256" key="9">
    <source>
        <dbReference type="SAM" id="SignalP"/>
    </source>
</evidence>
<dbReference type="PANTHER" id="PTHR30582:SF2">
    <property type="entry name" value="L,D-TRANSPEPTIDASE YCIB-RELATED"/>
    <property type="match status" value="1"/>
</dbReference>
<feature type="region of interest" description="Disordered" evidence="8">
    <location>
        <begin position="388"/>
        <end position="419"/>
    </location>
</feature>
<accession>A0ABV9VJB3</accession>
<evidence type="ECO:0000256" key="5">
    <source>
        <dbReference type="ARBA" id="ARBA00023315"/>
    </source>
</evidence>
<gene>
    <name evidence="11" type="ORF">ACFPIJ_01395</name>
</gene>
<evidence type="ECO:0000256" key="6">
    <source>
        <dbReference type="ARBA" id="ARBA00023316"/>
    </source>
</evidence>
<evidence type="ECO:0000313" key="11">
    <source>
        <dbReference type="EMBL" id="MFC4996475.1"/>
    </source>
</evidence>
<keyword evidence="5" id="KW-0012">Acyltransferase</keyword>
<keyword evidence="12" id="KW-1185">Reference proteome</keyword>
<evidence type="ECO:0000313" key="12">
    <source>
        <dbReference type="Proteomes" id="UP001595912"/>
    </source>
</evidence>
<comment type="caution">
    <text evidence="11">The sequence shown here is derived from an EMBL/GenBank/DDBJ whole genome shotgun (WGS) entry which is preliminary data.</text>
</comment>
<feature type="compositionally biased region" description="Polar residues" evidence="8">
    <location>
        <begin position="409"/>
        <end position="419"/>
    </location>
</feature>
<dbReference type="CDD" id="cd13432">
    <property type="entry name" value="LDT_IgD_like_2"/>
    <property type="match status" value="1"/>
</dbReference>
<dbReference type="SUPFAM" id="SSF141523">
    <property type="entry name" value="L,D-transpeptidase catalytic domain-like"/>
    <property type="match status" value="1"/>
</dbReference>
<protein>
    <submittedName>
        <fullName evidence="11">Ig-like domain-containing protein</fullName>
    </submittedName>
</protein>
<evidence type="ECO:0000256" key="7">
    <source>
        <dbReference type="PROSITE-ProRule" id="PRU01373"/>
    </source>
</evidence>
<dbReference type="EMBL" id="JBHSIU010000004">
    <property type="protein sequence ID" value="MFC4996475.1"/>
    <property type="molecule type" value="Genomic_DNA"/>
</dbReference>
<feature type="active site" description="Nucleophile" evidence="7">
    <location>
        <position position="339"/>
    </location>
</feature>
<evidence type="ECO:0000256" key="2">
    <source>
        <dbReference type="ARBA" id="ARBA00022679"/>
    </source>
</evidence>
<keyword evidence="9" id="KW-0732">Signal</keyword>
<dbReference type="Gene3D" id="2.60.40.3780">
    <property type="match status" value="1"/>
</dbReference>
<dbReference type="InterPro" id="IPR005490">
    <property type="entry name" value="LD_TPept_cat_dom"/>
</dbReference>
<evidence type="ECO:0000256" key="1">
    <source>
        <dbReference type="ARBA" id="ARBA00004752"/>
    </source>
</evidence>
<dbReference type="PANTHER" id="PTHR30582">
    <property type="entry name" value="L,D-TRANSPEPTIDASE"/>
    <property type="match status" value="1"/>
</dbReference>
<keyword evidence="4 7" id="KW-0573">Peptidoglycan synthesis</keyword>
<dbReference type="Proteomes" id="UP001595912">
    <property type="component" value="Unassembled WGS sequence"/>
</dbReference>
<feature type="domain" description="L,D-TPase catalytic" evidence="10">
    <location>
        <begin position="244"/>
        <end position="363"/>
    </location>
</feature>
<sequence length="419" mass="43570">MGVSARALATITALAGLLALSACSADEKPKWSDSGSAGGPSASASAAQPTATLTAPADGATGVSTATELALQAAPGANASVTLTDASGAAVNGGLRSDGTTWIPATQLKYGTQYTATVTSAGDSAGKKVTFTTMAKPGKTVNVSTALSDNKVYGVAIPVVVRFGSSVPTELRASVEKRLLVTSTPPQVGTWYWFNGGEVHYRPKEYWQTGTKVTVRLATGGLQLTKTGWGSKDVTTNFTIGDKIIMTTDDKTHQMTVEKNGEVIKTVPVSLGKAKTPSSSGNMVVMDKQQSELFVSTDPSDPYRETVYLTQRMTSGGEYIHAAPWSEGDQGKRNVSHGCTNVSQKNAKFLFDLTKIGDVVIVKGTPRKLAWGNGWTDWDKTWDEYVKGSALPPPAAADPGADPSGSAQPGATVTVSPSA</sequence>